<dbReference type="PANTHER" id="PTHR19328">
    <property type="entry name" value="HEDGEHOG-INTERACTING PROTEIN"/>
    <property type="match status" value="1"/>
</dbReference>
<feature type="region of interest" description="Disordered" evidence="1">
    <location>
        <begin position="333"/>
        <end position="354"/>
    </location>
</feature>
<dbReference type="SUPFAM" id="SSF50952">
    <property type="entry name" value="Soluble quinoprotein glucose dehydrogenase"/>
    <property type="match status" value="1"/>
</dbReference>
<proteinExistence type="predicted"/>
<evidence type="ECO:0000313" key="5">
    <source>
        <dbReference type="Proteomes" id="UP001183420"/>
    </source>
</evidence>
<dbReference type="InterPro" id="IPR011041">
    <property type="entry name" value="Quinoprot_gluc/sorb_DH_b-prop"/>
</dbReference>
<organism evidence="4 5">
    <name type="scientific">Streptomyces millisiae</name>
    <dbReference type="NCBI Taxonomy" id="3075542"/>
    <lineage>
        <taxon>Bacteria</taxon>
        <taxon>Bacillati</taxon>
        <taxon>Actinomycetota</taxon>
        <taxon>Actinomycetes</taxon>
        <taxon>Kitasatosporales</taxon>
        <taxon>Streptomycetaceae</taxon>
        <taxon>Streptomyces</taxon>
    </lineage>
</organism>
<evidence type="ECO:0000256" key="1">
    <source>
        <dbReference type="SAM" id="MobiDB-lite"/>
    </source>
</evidence>
<dbReference type="InterPro" id="IPR011042">
    <property type="entry name" value="6-blade_b-propeller_TolB-like"/>
</dbReference>
<protein>
    <submittedName>
        <fullName evidence="4">PQQ-dependent sugar dehydrogenase</fullName>
    </submittedName>
</protein>
<comment type="caution">
    <text evidence="4">The sequence shown here is derived from an EMBL/GenBank/DDBJ whole genome shotgun (WGS) entry which is preliminary data.</text>
</comment>
<evidence type="ECO:0000259" key="3">
    <source>
        <dbReference type="Pfam" id="PF07995"/>
    </source>
</evidence>
<accession>A0ABU2LPF8</accession>
<dbReference type="Gene3D" id="2.120.10.30">
    <property type="entry name" value="TolB, C-terminal domain"/>
    <property type="match status" value="1"/>
</dbReference>
<evidence type="ECO:0000256" key="2">
    <source>
        <dbReference type="SAM" id="SignalP"/>
    </source>
</evidence>
<dbReference type="EMBL" id="JAVREM010000009">
    <property type="protein sequence ID" value="MDT0318943.1"/>
    <property type="molecule type" value="Genomic_DNA"/>
</dbReference>
<gene>
    <name evidence="4" type="ORF">RNC47_11400</name>
</gene>
<evidence type="ECO:0000313" key="4">
    <source>
        <dbReference type="EMBL" id="MDT0318943.1"/>
    </source>
</evidence>
<feature type="chain" id="PRO_5047258333" evidence="2">
    <location>
        <begin position="26"/>
        <end position="354"/>
    </location>
</feature>
<keyword evidence="2" id="KW-0732">Signal</keyword>
<dbReference type="Proteomes" id="UP001183420">
    <property type="component" value="Unassembled WGS sequence"/>
</dbReference>
<feature type="domain" description="Glucose/Sorbosone dehydrogenase" evidence="3">
    <location>
        <begin position="48"/>
        <end position="337"/>
    </location>
</feature>
<reference evidence="5" key="1">
    <citation type="submission" date="2023-07" db="EMBL/GenBank/DDBJ databases">
        <title>30 novel species of actinomycetes from the DSMZ collection.</title>
        <authorList>
            <person name="Nouioui I."/>
        </authorList>
    </citation>
    <scope>NUCLEOTIDE SEQUENCE [LARGE SCALE GENOMIC DNA]</scope>
    <source>
        <strain evidence="5">DSM 44918</strain>
    </source>
</reference>
<dbReference type="InterPro" id="IPR012938">
    <property type="entry name" value="Glc/Sorbosone_DH"/>
</dbReference>
<keyword evidence="5" id="KW-1185">Reference proteome</keyword>
<dbReference type="RefSeq" id="WP_311597929.1">
    <property type="nucleotide sequence ID" value="NZ_JAVREM010000009.1"/>
</dbReference>
<name>A0ABU2LPF8_9ACTN</name>
<dbReference type="PANTHER" id="PTHR19328:SF13">
    <property type="entry name" value="HIPL1 PROTEIN"/>
    <property type="match status" value="1"/>
</dbReference>
<dbReference type="Pfam" id="PF07995">
    <property type="entry name" value="GSDH"/>
    <property type="match status" value="1"/>
</dbReference>
<sequence>MHARTLRRAVRALASAGLVTALLGAAPGGPTPLSAPAGISQLSAGWSVPWGMDWLPDGSALYAERDTHRVVRLAPNGTRTVVGTVPNVVSGGEGGLLGLAVSPNFATDRAFYVFHTAANDNRVARLTFDGTAIGGYQPILTGIARATYHNGGRLAFGPDGYLYATTGDAQQTALAQNTQSLNGKILRITTTGAPAPGNPFGNHVYSLGHRNPQGLAWDAAGRLWAAELGQNTWDELNLIQQGANYGWPTCEGTCGRPGMTDPRRTWSTAEASPSGLAYADGALYLAALRGQRLWRIPLNGTEAGTPQAYYQNQLGRLRTVATEPGGTALWLSTSNSDSPGAPAGRDAVHRVTLR</sequence>
<feature type="signal peptide" evidence="2">
    <location>
        <begin position="1"/>
        <end position="25"/>
    </location>
</feature>